<evidence type="ECO:0000256" key="1">
    <source>
        <dbReference type="SAM" id="Coils"/>
    </source>
</evidence>
<evidence type="ECO:0008006" key="5">
    <source>
        <dbReference type="Google" id="ProtNLM"/>
    </source>
</evidence>
<sequence length="278" mass="31224">MLTPKPSSYYTGLGLKGFANPKAQLEKPCLYNVKYDKNNLANLFAPESDETIRLTKESRSKLCKDKYVQSLEKEVDELESETAEFSNEYDLLSQECLGKDILCVSYKSMLDSDNYCDMAYTRHTQTRRPQLPQTFRNSNPRVSTSTGVTHKTSVSRPQLRSTQMKEKVVPNNSQVKLKKKEVKDHHRISSFSNKTNSVIACNDNLKSRTSNVKAVCVACGKSVFNLNHDACVSKFINDVSARTKKPQVVPITARKPTRKANQSVATPNKKTVASESTI</sequence>
<feature type="compositionally biased region" description="Polar residues" evidence="2">
    <location>
        <begin position="259"/>
        <end position="278"/>
    </location>
</feature>
<feature type="region of interest" description="Disordered" evidence="2">
    <location>
        <begin position="256"/>
        <end position="278"/>
    </location>
</feature>
<feature type="coiled-coil region" evidence="1">
    <location>
        <begin position="68"/>
        <end position="95"/>
    </location>
</feature>
<keyword evidence="1" id="KW-0175">Coiled coil</keyword>
<organism evidence="3 4">
    <name type="scientific">Tanacetum coccineum</name>
    <dbReference type="NCBI Taxonomy" id="301880"/>
    <lineage>
        <taxon>Eukaryota</taxon>
        <taxon>Viridiplantae</taxon>
        <taxon>Streptophyta</taxon>
        <taxon>Embryophyta</taxon>
        <taxon>Tracheophyta</taxon>
        <taxon>Spermatophyta</taxon>
        <taxon>Magnoliopsida</taxon>
        <taxon>eudicotyledons</taxon>
        <taxon>Gunneridae</taxon>
        <taxon>Pentapetalae</taxon>
        <taxon>asterids</taxon>
        <taxon>campanulids</taxon>
        <taxon>Asterales</taxon>
        <taxon>Asteraceae</taxon>
        <taxon>Asteroideae</taxon>
        <taxon>Anthemideae</taxon>
        <taxon>Anthemidinae</taxon>
        <taxon>Tanacetum</taxon>
    </lineage>
</organism>
<reference evidence="3" key="1">
    <citation type="journal article" date="2022" name="Int. J. Mol. Sci.">
        <title>Draft Genome of Tanacetum Coccineum: Genomic Comparison of Closely Related Tanacetum-Family Plants.</title>
        <authorList>
            <person name="Yamashiro T."/>
            <person name="Shiraishi A."/>
            <person name="Nakayama K."/>
            <person name="Satake H."/>
        </authorList>
    </citation>
    <scope>NUCLEOTIDE SEQUENCE</scope>
</reference>
<dbReference type="EMBL" id="BQNB010012267">
    <property type="protein sequence ID" value="GJT01396.1"/>
    <property type="molecule type" value="Genomic_DNA"/>
</dbReference>
<gene>
    <name evidence="3" type="ORF">Tco_0822565</name>
</gene>
<dbReference type="Proteomes" id="UP001151760">
    <property type="component" value="Unassembled WGS sequence"/>
</dbReference>
<accession>A0ABQ5AJM0</accession>
<name>A0ABQ5AJM0_9ASTR</name>
<protein>
    <recommendedName>
        <fullName evidence="5">Gag-Pol polyprotein</fullName>
    </recommendedName>
</protein>
<comment type="caution">
    <text evidence="3">The sequence shown here is derived from an EMBL/GenBank/DDBJ whole genome shotgun (WGS) entry which is preliminary data.</text>
</comment>
<reference evidence="3" key="2">
    <citation type="submission" date="2022-01" db="EMBL/GenBank/DDBJ databases">
        <authorList>
            <person name="Yamashiro T."/>
            <person name="Shiraishi A."/>
            <person name="Satake H."/>
            <person name="Nakayama K."/>
        </authorList>
    </citation>
    <scope>NUCLEOTIDE SEQUENCE</scope>
</reference>
<evidence type="ECO:0000256" key="2">
    <source>
        <dbReference type="SAM" id="MobiDB-lite"/>
    </source>
</evidence>
<keyword evidence="4" id="KW-1185">Reference proteome</keyword>
<evidence type="ECO:0000313" key="3">
    <source>
        <dbReference type="EMBL" id="GJT01396.1"/>
    </source>
</evidence>
<proteinExistence type="predicted"/>
<evidence type="ECO:0000313" key="4">
    <source>
        <dbReference type="Proteomes" id="UP001151760"/>
    </source>
</evidence>